<name>A0A2R6W363_MARPO</name>
<evidence type="ECO:0000313" key="2">
    <source>
        <dbReference type="EMBL" id="PTQ28310.1"/>
    </source>
</evidence>
<dbReference type="PANTHER" id="PTHR39244:SF5">
    <property type="entry name" value="NATTERIN-3-LIKE"/>
    <property type="match status" value="1"/>
</dbReference>
<dbReference type="Pfam" id="PF03318">
    <property type="entry name" value="ETX_MTX2"/>
    <property type="match status" value="1"/>
</dbReference>
<gene>
    <name evidence="2" type="ORF">MARPO_0167s0003</name>
</gene>
<dbReference type="InterPro" id="IPR004991">
    <property type="entry name" value="Aerolysin-like"/>
</dbReference>
<feature type="compositionally biased region" description="Basic and acidic residues" evidence="1">
    <location>
        <begin position="28"/>
        <end position="57"/>
    </location>
</feature>
<evidence type="ECO:0008006" key="4">
    <source>
        <dbReference type="Google" id="ProtNLM"/>
    </source>
</evidence>
<dbReference type="PANTHER" id="PTHR39244">
    <property type="entry name" value="NATTERIN-4"/>
    <property type="match status" value="1"/>
</dbReference>
<dbReference type="CDD" id="cd23424">
    <property type="entry name" value="beta-trefoil_Ricin_BEL-like"/>
    <property type="match status" value="1"/>
</dbReference>
<sequence length="457" mass="50513">MPERRKSFVCSVAGVRCLLQRGQPELGRAPDGRLGESPGRDSRPGLRPAAGRDEIKNNKKLVGPGMDSSRAHQCDNIISNFYSIRSMVDTGRFDGKLPAYASTLRTHSGPALLASLSPRQNSSDHLDSDFANLAFDHLFTMPALYIPPKEISFRLRGYSSNCFLYSRNNPDPTFSHDNGGPHADQWWQLIPGTGKRAGYYLIKSKYTGHVIFSRNSPDPRIGHVDGDGKYDDNWFKLEAGTGKLANHFRIRNIGPTSDTVLYSRAQDEPTISNCPGNSNVYDDQYFTFIFEDMAISRVEYKLDKAKVLGSVAEVLGTMTMKNDSAVNQTVEFDFTRTETNSSSFDYTVGFTITVGTSGKIGIPLLTEGQIKVDVSNSHTLKWGTTTTESKTYSIRFPAVAPPRHTITGTGTVTRSNIEVPFTVYSKSVATGFEVATHGIYRGITYWNVQSKIKQGPL</sequence>
<evidence type="ECO:0000313" key="3">
    <source>
        <dbReference type="Proteomes" id="UP000244005"/>
    </source>
</evidence>
<dbReference type="Gramene" id="Mp6g05200.1">
    <property type="protein sequence ID" value="Mp6g05200.1.cds"/>
    <property type="gene ID" value="Mp6g05200"/>
</dbReference>
<dbReference type="SUPFAM" id="SSF56973">
    <property type="entry name" value="Aerolisin/ETX pore-forming domain"/>
    <property type="match status" value="1"/>
</dbReference>
<proteinExistence type="predicted"/>
<protein>
    <recommendedName>
        <fullName evidence="4">Agglutinin domain-containing protein</fullName>
    </recommendedName>
</protein>
<organism evidence="2 3">
    <name type="scientific">Marchantia polymorpha</name>
    <name type="common">Common liverwort</name>
    <name type="synonym">Marchantia aquatica</name>
    <dbReference type="NCBI Taxonomy" id="3197"/>
    <lineage>
        <taxon>Eukaryota</taxon>
        <taxon>Viridiplantae</taxon>
        <taxon>Streptophyta</taxon>
        <taxon>Embryophyta</taxon>
        <taxon>Marchantiophyta</taxon>
        <taxon>Marchantiopsida</taxon>
        <taxon>Marchantiidae</taxon>
        <taxon>Marchantiales</taxon>
        <taxon>Marchantiaceae</taxon>
        <taxon>Marchantia</taxon>
    </lineage>
</organism>
<accession>A0A2R6W363</accession>
<evidence type="ECO:0000256" key="1">
    <source>
        <dbReference type="SAM" id="MobiDB-lite"/>
    </source>
</evidence>
<feature type="region of interest" description="Disordered" evidence="1">
    <location>
        <begin position="22"/>
        <end position="68"/>
    </location>
</feature>
<reference evidence="3" key="1">
    <citation type="journal article" date="2017" name="Cell">
        <title>Insights into land plant evolution garnered from the Marchantia polymorpha genome.</title>
        <authorList>
            <person name="Bowman J.L."/>
            <person name="Kohchi T."/>
            <person name="Yamato K.T."/>
            <person name="Jenkins J."/>
            <person name="Shu S."/>
            <person name="Ishizaki K."/>
            <person name="Yamaoka S."/>
            <person name="Nishihama R."/>
            <person name="Nakamura Y."/>
            <person name="Berger F."/>
            <person name="Adam C."/>
            <person name="Aki S.S."/>
            <person name="Althoff F."/>
            <person name="Araki T."/>
            <person name="Arteaga-Vazquez M.A."/>
            <person name="Balasubrmanian S."/>
            <person name="Barry K."/>
            <person name="Bauer D."/>
            <person name="Boehm C.R."/>
            <person name="Briginshaw L."/>
            <person name="Caballero-Perez J."/>
            <person name="Catarino B."/>
            <person name="Chen F."/>
            <person name="Chiyoda S."/>
            <person name="Chovatia M."/>
            <person name="Davies K.M."/>
            <person name="Delmans M."/>
            <person name="Demura T."/>
            <person name="Dierschke T."/>
            <person name="Dolan L."/>
            <person name="Dorantes-Acosta A.E."/>
            <person name="Eklund D.M."/>
            <person name="Florent S.N."/>
            <person name="Flores-Sandoval E."/>
            <person name="Fujiyama A."/>
            <person name="Fukuzawa H."/>
            <person name="Galik B."/>
            <person name="Grimanelli D."/>
            <person name="Grimwood J."/>
            <person name="Grossniklaus U."/>
            <person name="Hamada T."/>
            <person name="Haseloff J."/>
            <person name="Hetherington A.J."/>
            <person name="Higo A."/>
            <person name="Hirakawa Y."/>
            <person name="Hundley H.N."/>
            <person name="Ikeda Y."/>
            <person name="Inoue K."/>
            <person name="Inoue S.I."/>
            <person name="Ishida S."/>
            <person name="Jia Q."/>
            <person name="Kakita M."/>
            <person name="Kanazawa T."/>
            <person name="Kawai Y."/>
            <person name="Kawashima T."/>
            <person name="Kennedy M."/>
            <person name="Kinose K."/>
            <person name="Kinoshita T."/>
            <person name="Kohara Y."/>
            <person name="Koide E."/>
            <person name="Komatsu K."/>
            <person name="Kopischke S."/>
            <person name="Kubo M."/>
            <person name="Kyozuka J."/>
            <person name="Lagercrantz U."/>
            <person name="Lin S.S."/>
            <person name="Lindquist E."/>
            <person name="Lipzen A.M."/>
            <person name="Lu C.W."/>
            <person name="De Luna E."/>
            <person name="Martienssen R.A."/>
            <person name="Minamino N."/>
            <person name="Mizutani M."/>
            <person name="Mizutani M."/>
            <person name="Mochizuki N."/>
            <person name="Monte I."/>
            <person name="Mosher R."/>
            <person name="Nagasaki H."/>
            <person name="Nakagami H."/>
            <person name="Naramoto S."/>
            <person name="Nishitani K."/>
            <person name="Ohtani M."/>
            <person name="Okamoto T."/>
            <person name="Okumura M."/>
            <person name="Phillips J."/>
            <person name="Pollak B."/>
            <person name="Reinders A."/>
            <person name="Rovekamp M."/>
            <person name="Sano R."/>
            <person name="Sawa S."/>
            <person name="Schmid M.W."/>
            <person name="Shirakawa M."/>
            <person name="Solano R."/>
            <person name="Spunde A."/>
            <person name="Suetsugu N."/>
            <person name="Sugano S."/>
            <person name="Sugiyama A."/>
            <person name="Sun R."/>
            <person name="Suzuki Y."/>
            <person name="Takenaka M."/>
            <person name="Takezawa D."/>
            <person name="Tomogane H."/>
            <person name="Tsuzuki M."/>
            <person name="Ueda T."/>
            <person name="Umeda M."/>
            <person name="Ward J.M."/>
            <person name="Watanabe Y."/>
            <person name="Yazaki K."/>
            <person name="Yokoyama R."/>
            <person name="Yoshitake Y."/>
            <person name="Yotsui I."/>
            <person name="Zachgo S."/>
            <person name="Schmutz J."/>
        </authorList>
    </citation>
    <scope>NUCLEOTIDE SEQUENCE [LARGE SCALE GENOMIC DNA]</scope>
    <source>
        <strain evidence="3">Tak-1</strain>
    </source>
</reference>
<dbReference type="EMBL" id="KZ772837">
    <property type="protein sequence ID" value="PTQ28310.1"/>
    <property type="molecule type" value="Genomic_DNA"/>
</dbReference>
<dbReference type="AlphaFoldDB" id="A0A2R6W363"/>
<dbReference type="Gene3D" id="2.80.10.50">
    <property type="match status" value="1"/>
</dbReference>
<keyword evidence="3" id="KW-1185">Reference proteome</keyword>
<dbReference type="InterPro" id="IPR053237">
    <property type="entry name" value="Natterin_C"/>
</dbReference>
<dbReference type="CDD" id="cd20215">
    <property type="entry name" value="PFM_LSL-like"/>
    <property type="match status" value="1"/>
</dbReference>
<dbReference type="Gene3D" id="2.170.15.10">
    <property type="entry name" value="Proaerolysin, chain A, domain 3"/>
    <property type="match status" value="1"/>
</dbReference>
<dbReference type="Proteomes" id="UP000244005">
    <property type="component" value="Unassembled WGS sequence"/>
</dbReference>
<dbReference type="OrthoDB" id="4948898at2759"/>